<feature type="transmembrane region" description="Helical" evidence="1">
    <location>
        <begin position="261"/>
        <end position="282"/>
    </location>
</feature>
<feature type="transmembrane region" description="Helical" evidence="1">
    <location>
        <begin position="235"/>
        <end position="255"/>
    </location>
</feature>
<feature type="transmembrane region" description="Helical" evidence="1">
    <location>
        <begin position="59"/>
        <end position="78"/>
    </location>
</feature>
<sequence length="386" mass="40853">MVTTRRSTALDVLRGIAVLGTLATNIWIFTDVEGLVGYIVGERRATGAWEPVQVVLQQLAQGKFLGLLTVMFGIGLAIQQRSALRRAARWPGAYPVRAGLLFVDGVINYVLFTEFDVLMGYAVTGLVVAYILSASIRRQRLAAAVACGVHALILGVVVLALATASATPPGSALSPNPYRDGSFLDLVAFRLDNVLLFRLEIVFILPMSIALFLAGAALFRAGILEPTARRLRRRLMIGGLGVALPLDLLVGSFGGSAGLVLGRYGIAPFVALGILAAVAEFYSNGRAAGVVGRALAPVGRTALSCYVLQNALAGALCYGWGLGIAGRLDGTTVVPVTVGLFLLVAAAMTIASRLWLARFDRGPLEWVWHASYESLTRSRVSAASRS</sequence>
<name>A0A6P2CHW8_9NOCA</name>
<feature type="transmembrane region" description="Helical" evidence="1">
    <location>
        <begin position="143"/>
        <end position="166"/>
    </location>
</feature>
<feature type="transmembrane region" description="Helical" evidence="1">
    <location>
        <begin position="12"/>
        <end position="30"/>
    </location>
</feature>
<feature type="transmembrane region" description="Helical" evidence="1">
    <location>
        <begin position="201"/>
        <end position="223"/>
    </location>
</feature>
<dbReference type="Proteomes" id="UP000471120">
    <property type="component" value="Unassembled WGS sequence"/>
</dbReference>
<dbReference type="AlphaFoldDB" id="A0A6P2CHW8"/>
<dbReference type="EMBL" id="QRCM01000001">
    <property type="protein sequence ID" value="TXG91341.1"/>
    <property type="molecule type" value="Genomic_DNA"/>
</dbReference>
<protein>
    <submittedName>
        <fullName evidence="3">DUF418 domain-containing protein</fullName>
    </submittedName>
</protein>
<comment type="caution">
    <text evidence="3">The sequence shown here is derived from an EMBL/GenBank/DDBJ whole genome shotgun (WGS) entry which is preliminary data.</text>
</comment>
<keyword evidence="1" id="KW-0812">Transmembrane</keyword>
<dbReference type="InterPro" id="IPR007349">
    <property type="entry name" value="DUF418"/>
</dbReference>
<reference evidence="3 4" key="1">
    <citation type="submission" date="2018-07" db="EMBL/GenBank/DDBJ databases">
        <title>Genome sequence of Rhodococcus rhodnii ATCC 35071 from Rhodnius prolixus.</title>
        <authorList>
            <person name="Patel V."/>
            <person name="Vogel K.J."/>
        </authorList>
    </citation>
    <scope>NUCLEOTIDE SEQUENCE [LARGE SCALE GENOMIC DNA]</scope>
    <source>
        <strain evidence="3 4">ATCC 35071</strain>
    </source>
</reference>
<dbReference type="PANTHER" id="PTHR30590">
    <property type="entry name" value="INNER MEMBRANE PROTEIN"/>
    <property type="match status" value="1"/>
</dbReference>
<proteinExistence type="predicted"/>
<organism evidence="3 4">
    <name type="scientific">Rhodococcus rhodnii</name>
    <dbReference type="NCBI Taxonomy" id="38312"/>
    <lineage>
        <taxon>Bacteria</taxon>
        <taxon>Bacillati</taxon>
        <taxon>Actinomycetota</taxon>
        <taxon>Actinomycetes</taxon>
        <taxon>Mycobacteriales</taxon>
        <taxon>Nocardiaceae</taxon>
        <taxon>Rhodococcus</taxon>
    </lineage>
</organism>
<keyword evidence="1" id="KW-1133">Transmembrane helix</keyword>
<feature type="domain" description="DUF418" evidence="2">
    <location>
        <begin position="218"/>
        <end position="370"/>
    </location>
</feature>
<dbReference type="InterPro" id="IPR052529">
    <property type="entry name" value="Bact_Transport_Assoc"/>
</dbReference>
<feature type="transmembrane region" description="Helical" evidence="1">
    <location>
        <begin position="303"/>
        <end position="321"/>
    </location>
</feature>
<keyword evidence="1" id="KW-0472">Membrane</keyword>
<feature type="transmembrane region" description="Helical" evidence="1">
    <location>
        <begin position="118"/>
        <end position="136"/>
    </location>
</feature>
<evidence type="ECO:0000259" key="2">
    <source>
        <dbReference type="Pfam" id="PF04235"/>
    </source>
</evidence>
<feature type="transmembrane region" description="Helical" evidence="1">
    <location>
        <begin position="90"/>
        <end position="112"/>
    </location>
</feature>
<feature type="transmembrane region" description="Helical" evidence="1">
    <location>
        <begin position="333"/>
        <end position="356"/>
    </location>
</feature>
<dbReference type="PANTHER" id="PTHR30590:SF2">
    <property type="entry name" value="INNER MEMBRANE PROTEIN"/>
    <property type="match status" value="1"/>
</dbReference>
<evidence type="ECO:0000313" key="4">
    <source>
        <dbReference type="Proteomes" id="UP000471120"/>
    </source>
</evidence>
<dbReference type="Pfam" id="PF04235">
    <property type="entry name" value="DUF418"/>
    <property type="match status" value="1"/>
</dbReference>
<accession>A0A6P2CHW8</accession>
<gene>
    <name evidence="3" type="ORF">DW322_15395</name>
</gene>
<evidence type="ECO:0000313" key="3">
    <source>
        <dbReference type="EMBL" id="TXG91341.1"/>
    </source>
</evidence>
<evidence type="ECO:0000256" key="1">
    <source>
        <dbReference type="SAM" id="Phobius"/>
    </source>
</evidence>
<dbReference type="RefSeq" id="WP_010836171.1">
    <property type="nucleotide sequence ID" value="NZ_QRCM01000001.1"/>
</dbReference>